<comment type="caution">
    <text evidence="3">The sequence shown here is derived from an EMBL/GenBank/DDBJ whole genome shotgun (WGS) entry which is preliminary data.</text>
</comment>
<dbReference type="VEuPathDB" id="FungiDB:CXQ85_004347"/>
<dbReference type="Pfam" id="PF08313">
    <property type="entry name" value="SCA7"/>
    <property type="match status" value="1"/>
</dbReference>
<accession>A0A2V1ASK8</accession>
<feature type="compositionally biased region" description="Polar residues" evidence="1">
    <location>
        <begin position="123"/>
        <end position="140"/>
    </location>
</feature>
<evidence type="ECO:0000256" key="1">
    <source>
        <dbReference type="SAM" id="MobiDB-lite"/>
    </source>
</evidence>
<evidence type="ECO:0000313" key="3">
    <source>
        <dbReference type="EMBL" id="PVH20839.1"/>
    </source>
</evidence>
<dbReference type="OrthoDB" id="4081256at2759"/>
<keyword evidence="4" id="KW-1185">Reference proteome</keyword>
<evidence type="ECO:0000259" key="2">
    <source>
        <dbReference type="Pfam" id="PF08313"/>
    </source>
</evidence>
<name>A0A2V1ASK8_9ASCO</name>
<dbReference type="InterPro" id="IPR013243">
    <property type="entry name" value="SCA7_dom"/>
</dbReference>
<gene>
    <name evidence="3" type="ORF">CXQ85_004347</name>
</gene>
<reference evidence="3 4" key="1">
    <citation type="submission" date="2017-12" db="EMBL/GenBank/DDBJ databases">
        <title>Genome Sequence of a Multidrug-Resistant Candida haemulonii Isolate from a Patient with Chronic Leg Ulcers in Israel.</title>
        <authorList>
            <person name="Chow N.A."/>
            <person name="Gade L."/>
            <person name="Batra D."/>
            <person name="Rowe L.A."/>
            <person name="Ben-Ami R."/>
            <person name="Loparev V.N."/>
            <person name="Litvintseva A.P."/>
        </authorList>
    </citation>
    <scope>NUCLEOTIDE SEQUENCE [LARGE SCALE GENOMIC DNA]</scope>
    <source>
        <strain evidence="3 4">B11899</strain>
    </source>
</reference>
<sequence>MTTCVSSPGRKLSINANGSFGPEFLGKHGEFNYLVTLSPQEILHLQSNLSCYICAVPLHGKEVCRQSLKCSSHSMAEKLEVERPRCLFELIDEERVDPQKVNHQRNMVRLYLDYRRFWSSSWDNGSASERTCSRESCGSVSSKKSPPRKKPLKLAYVDRISKKSATKIPDFVACLHHRLRCFSDEAGRLQEVRQRLVHVYNEKKIP</sequence>
<protein>
    <recommendedName>
        <fullName evidence="2">SCA7 domain-containing protein</fullName>
    </recommendedName>
</protein>
<proteinExistence type="predicted"/>
<feature type="domain" description="SCA7" evidence="2">
    <location>
        <begin position="54"/>
        <end position="83"/>
    </location>
</feature>
<feature type="region of interest" description="Disordered" evidence="1">
    <location>
        <begin position="123"/>
        <end position="149"/>
    </location>
</feature>
<dbReference type="RefSeq" id="XP_025341779.1">
    <property type="nucleotide sequence ID" value="XM_025487971.1"/>
</dbReference>
<dbReference type="AlphaFoldDB" id="A0A2V1ASK8"/>
<dbReference type="GeneID" id="37009677"/>
<evidence type="ECO:0000313" key="4">
    <source>
        <dbReference type="Proteomes" id="UP000244309"/>
    </source>
</evidence>
<dbReference type="Proteomes" id="UP000244309">
    <property type="component" value="Unassembled WGS sequence"/>
</dbReference>
<dbReference type="EMBL" id="PKFO01000004">
    <property type="protein sequence ID" value="PVH20839.1"/>
    <property type="molecule type" value="Genomic_DNA"/>
</dbReference>
<organism evidence="3 4">
    <name type="scientific">Candidozyma haemuli</name>
    <dbReference type="NCBI Taxonomy" id="45357"/>
    <lineage>
        <taxon>Eukaryota</taxon>
        <taxon>Fungi</taxon>
        <taxon>Dikarya</taxon>
        <taxon>Ascomycota</taxon>
        <taxon>Saccharomycotina</taxon>
        <taxon>Pichiomycetes</taxon>
        <taxon>Metschnikowiaceae</taxon>
        <taxon>Candidozyma</taxon>
    </lineage>
</organism>